<organism evidence="2 3">
    <name type="scientific">Setomelanomma holmii</name>
    <dbReference type="NCBI Taxonomy" id="210430"/>
    <lineage>
        <taxon>Eukaryota</taxon>
        <taxon>Fungi</taxon>
        <taxon>Dikarya</taxon>
        <taxon>Ascomycota</taxon>
        <taxon>Pezizomycotina</taxon>
        <taxon>Dothideomycetes</taxon>
        <taxon>Pleosporomycetidae</taxon>
        <taxon>Pleosporales</taxon>
        <taxon>Pleosporineae</taxon>
        <taxon>Phaeosphaeriaceae</taxon>
        <taxon>Setomelanomma</taxon>
    </lineage>
</organism>
<feature type="region of interest" description="Disordered" evidence="1">
    <location>
        <begin position="123"/>
        <end position="172"/>
    </location>
</feature>
<dbReference type="AlphaFoldDB" id="A0A9P4H1I1"/>
<dbReference type="Proteomes" id="UP000799777">
    <property type="component" value="Unassembled WGS sequence"/>
</dbReference>
<dbReference type="InterPro" id="IPR038883">
    <property type="entry name" value="AN11006-like"/>
</dbReference>
<reference evidence="2" key="1">
    <citation type="journal article" date="2020" name="Stud. Mycol.">
        <title>101 Dothideomycetes genomes: a test case for predicting lifestyles and emergence of pathogens.</title>
        <authorList>
            <person name="Haridas S."/>
            <person name="Albert R."/>
            <person name="Binder M."/>
            <person name="Bloem J."/>
            <person name="Labutti K."/>
            <person name="Salamov A."/>
            <person name="Andreopoulos B."/>
            <person name="Baker S."/>
            <person name="Barry K."/>
            <person name="Bills G."/>
            <person name="Bluhm B."/>
            <person name="Cannon C."/>
            <person name="Castanera R."/>
            <person name="Culley D."/>
            <person name="Daum C."/>
            <person name="Ezra D."/>
            <person name="Gonzalez J."/>
            <person name="Henrissat B."/>
            <person name="Kuo A."/>
            <person name="Liang C."/>
            <person name="Lipzen A."/>
            <person name="Lutzoni F."/>
            <person name="Magnuson J."/>
            <person name="Mondo S."/>
            <person name="Nolan M."/>
            <person name="Ohm R."/>
            <person name="Pangilinan J."/>
            <person name="Park H.-J."/>
            <person name="Ramirez L."/>
            <person name="Alfaro M."/>
            <person name="Sun H."/>
            <person name="Tritt A."/>
            <person name="Yoshinaga Y."/>
            <person name="Zwiers L.-H."/>
            <person name="Turgeon B."/>
            <person name="Goodwin S."/>
            <person name="Spatafora J."/>
            <person name="Crous P."/>
            <person name="Grigoriev I."/>
        </authorList>
    </citation>
    <scope>NUCLEOTIDE SEQUENCE</scope>
    <source>
        <strain evidence="2">CBS 110217</strain>
    </source>
</reference>
<gene>
    <name evidence="2" type="ORF">EK21DRAFT_103651</name>
</gene>
<sequence>MDRRTRMVLGKRGRRVMDPPSSPTNFTTAPKRSRARRHERVEVAEVEVEDEASKPQTRSRSGLLTPEPSVLTKSQICDSLNASPPLPPRDIFPFMSLPAELRLHIYFMALVRATPLYLHAARPAQPDEQDSPTSPNSRPDAIPAAHNPLQSLPTPPRRPSRAATASPDLPPYQPDPIVPAILRLNKQIHREARQLLYAENTFTLSLASGIHTLSTLHQRSRSLIKHVMLTIPSHHDILDGFADLVRLGLRYCWRLKSFKIVLQASLPDDGRVSGATSVYANAFHILRWLPRGCSVVLEGCVSETVRRVVVEEGRLMNVLDETSYLKRQHQMPERH</sequence>
<dbReference type="OrthoDB" id="2951834at2759"/>
<comment type="caution">
    <text evidence="2">The sequence shown here is derived from an EMBL/GenBank/DDBJ whole genome shotgun (WGS) entry which is preliminary data.</text>
</comment>
<dbReference type="PANTHER" id="PTHR42085">
    <property type="entry name" value="F-BOX DOMAIN-CONTAINING PROTEIN"/>
    <property type="match status" value="1"/>
</dbReference>
<dbReference type="PANTHER" id="PTHR42085:SF7">
    <property type="entry name" value="F-BOX DOMAIN-CONTAINING PROTEIN"/>
    <property type="match status" value="1"/>
</dbReference>
<evidence type="ECO:0000313" key="3">
    <source>
        <dbReference type="Proteomes" id="UP000799777"/>
    </source>
</evidence>
<keyword evidence="3" id="KW-1185">Reference proteome</keyword>
<feature type="region of interest" description="Disordered" evidence="1">
    <location>
        <begin position="1"/>
        <end position="69"/>
    </location>
</feature>
<name>A0A9P4H1I1_9PLEO</name>
<evidence type="ECO:0000313" key="2">
    <source>
        <dbReference type="EMBL" id="KAF2025872.1"/>
    </source>
</evidence>
<protein>
    <submittedName>
        <fullName evidence="2">Uncharacterized protein</fullName>
    </submittedName>
</protein>
<proteinExistence type="predicted"/>
<accession>A0A9P4H1I1</accession>
<dbReference type="EMBL" id="ML978255">
    <property type="protein sequence ID" value="KAF2025872.1"/>
    <property type="molecule type" value="Genomic_DNA"/>
</dbReference>
<evidence type="ECO:0000256" key="1">
    <source>
        <dbReference type="SAM" id="MobiDB-lite"/>
    </source>
</evidence>